<keyword evidence="1" id="KW-0472">Membrane</keyword>
<dbReference type="GeneID" id="5018057"/>
<dbReference type="AlphaFoldDB" id="A0C258"/>
<protein>
    <recommendedName>
        <fullName evidence="4">Transmembrane protein</fullName>
    </recommendedName>
</protein>
<evidence type="ECO:0000256" key="1">
    <source>
        <dbReference type="SAM" id="Phobius"/>
    </source>
</evidence>
<evidence type="ECO:0008006" key="4">
    <source>
        <dbReference type="Google" id="ProtNLM"/>
    </source>
</evidence>
<feature type="transmembrane region" description="Helical" evidence="1">
    <location>
        <begin position="6"/>
        <end position="27"/>
    </location>
</feature>
<reference evidence="2 3" key="1">
    <citation type="journal article" date="2006" name="Nature">
        <title>Global trends of whole-genome duplications revealed by the ciliate Paramecium tetraurelia.</title>
        <authorList>
            <consortium name="Genoscope"/>
            <person name="Aury J.-M."/>
            <person name="Jaillon O."/>
            <person name="Duret L."/>
            <person name="Noel B."/>
            <person name="Jubin C."/>
            <person name="Porcel B.M."/>
            <person name="Segurens B."/>
            <person name="Daubin V."/>
            <person name="Anthouard V."/>
            <person name="Aiach N."/>
            <person name="Arnaiz O."/>
            <person name="Billaut A."/>
            <person name="Beisson J."/>
            <person name="Blanc I."/>
            <person name="Bouhouche K."/>
            <person name="Camara F."/>
            <person name="Duharcourt S."/>
            <person name="Guigo R."/>
            <person name="Gogendeau D."/>
            <person name="Katinka M."/>
            <person name="Keller A.-M."/>
            <person name="Kissmehl R."/>
            <person name="Klotz C."/>
            <person name="Koll F."/>
            <person name="Le Moue A."/>
            <person name="Lepere C."/>
            <person name="Malinsky S."/>
            <person name="Nowacki M."/>
            <person name="Nowak J.K."/>
            <person name="Plattner H."/>
            <person name="Poulain J."/>
            <person name="Ruiz F."/>
            <person name="Serrano V."/>
            <person name="Zagulski M."/>
            <person name="Dessen P."/>
            <person name="Betermier M."/>
            <person name="Weissenbach J."/>
            <person name="Scarpelli C."/>
            <person name="Schachter V."/>
            <person name="Sperling L."/>
            <person name="Meyer E."/>
            <person name="Cohen J."/>
            <person name="Wincker P."/>
        </authorList>
    </citation>
    <scope>NUCLEOTIDE SEQUENCE [LARGE SCALE GENOMIC DNA]</scope>
    <source>
        <strain evidence="2 3">Stock d4-2</strain>
    </source>
</reference>
<dbReference type="STRING" id="5888.A0C258"/>
<dbReference type="KEGG" id="ptm:GSPATT00034352001"/>
<dbReference type="SUPFAM" id="SSF56300">
    <property type="entry name" value="Metallo-dependent phosphatases"/>
    <property type="match status" value="1"/>
</dbReference>
<sequence length="149" mass="18323">MYQQFFPYIFSLLFYVLRFILVQSVFFSSSQRIQIDKCIQSLKSAIIFQKMVMLYKFNEILSQYQEEITNKFKQYQCVFYNEYSRKYGNTNVWKYLSEFFDYLPQLQQLNYQVFCHHISLLRLTHFRIYARILWIDLDELLYGIPAKKA</sequence>
<dbReference type="HOGENOM" id="CLU_1753232_0_0_1"/>
<organism evidence="2 3">
    <name type="scientific">Paramecium tetraurelia</name>
    <dbReference type="NCBI Taxonomy" id="5888"/>
    <lineage>
        <taxon>Eukaryota</taxon>
        <taxon>Sar</taxon>
        <taxon>Alveolata</taxon>
        <taxon>Ciliophora</taxon>
        <taxon>Intramacronucleata</taxon>
        <taxon>Oligohymenophorea</taxon>
        <taxon>Peniculida</taxon>
        <taxon>Parameciidae</taxon>
        <taxon>Paramecium</taxon>
    </lineage>
</organism>
<evidence type="ECO:0000313" key="2">
    <source>
        <dbReference type="EMBL" id="CAK64875.1"/>
    </source>
</evidence>
<dbReference type="RefSeq" id="XP_001432272.1">
    <property type="nucleotide sequence ID" value="XM_001432235.1"/>
</dbReference>
<name>A0C258_PARTE</name>
<dbReference type="EMBL" id="CT868034">
    <property type="protein sequence ID" value="CAK64875.1"/>
    <property type="molecule type" value="Genomic_DNA"/>
</dbReference>
<dbReference type="Proteomes" id="UP000000600">
    <property type="component" value="Unassembled WGS sequence"/>
</dbReference>
<keyword evidence="1" id="KW-0812">Transmembrane</keyword>
<gene>
    <name evidence="2" type="ORF">GSPATT00034352001</name>
</gene>
<keyword evidence="3" id="KW-1185">Reference proteome</keyword>
<dbReference type="Gene3D" id="3.60.21.10">
    <property type="match status" value="1"/>
</dbReference>
<accession>A0C258</accession>
<proteinExistence type="predicted"/>
<dbReference type="InParanoid" id="A0C258"/>
<dbReference type="InterPro" id="IPR029052">
    <property type="entry name" value="Metallo-depent_PP-like"/>
</dbReference>
<keyword evidence="1" id="KW-1133">Transmembrane helix</keyword>
<evidence type="ECO:0000313" key="3">
    <source>
        <dbReference type="Proteomes" id="UP000000600"/>
    </source>
</evidence>